<evidence type="ECO:0000259" key="6">
    <source>
        <dbReference type="Pfam" id="PF24598"/>
    </source>
</evidence>
<evidence type="ECO:0000313" key="8">
    <source>
        <dbReference type="Proteomes" id="UP000051952"/>
    </source>
</evidence>
<dbReference type="GO" id="GO:0005829">
    <property type="term" value="C:cytosol"/>
    <property type="evidence" value="ECO:0007669"/>
    <property type="project" value="GOC"/>
</dbReference>
<dbReference type="GO" id="GO:0006895">
    <property type="term" value="P:Golgi to endosome transport"/>
    <property type="evidence" value="ECO:0007669"/>
    <property type="project" value="InterPro"/>
</dbReference>
<organism evidence="7 8">
    <name type="scientific">Bodo saltans</name>
    <name type="common">Flagellated protozoan</name>
    <dbReference type="NCBI Taxonomy" id="75058"/>
    <lineage>
        <taxon>Eukaryota</taxon>
        <taxon>Discoba</taxon>
        <taxon>Euglenozoa</taxon>
        <taxon>Kinetoplastea</taxon>
        <taxon>Metakinetoplastina</taxon>
        <taxon>Eubodonida</taxon>
        <taxon>Bodonidae</taxon>
        <taxon>Bodo</taxon>
    </lineage>
</organism>
<keyword evidence="2" id="KW-0653">Protein transport</keyword>
<dbReference type="GO" id="GO:0005802">
    <property type="term" value="C:trans-Golgi network"/>
    <property type="evidence" value="ECO:0007669"/>
    <property type="project" value="TreeGrafter"/>
</dbReference>
<evidence type="ECO:0000259" key="5">
    <source>
        <dbReference type="Pfam" id="PF04118"/>
    </source>
</evidence>
<dbReference type="Proteomes" id="UP000051952">
    <property type="component" value="Unassembled WGS sequence"/>
</dbReference>
<dbReference type="InterPro" id="IPR040314">
    <property type="entry name" value="DOP1"/>
</dbReference>
<dbReference type="Pfam" id="PF04118">
    <property type="entry name" value="Dopey_N"/>
    <property type="match status" value="1"/>
</dbReference>
<feature type="compositionally biased region" description="Polar residues" evidence="4">
    <location>
        <begin position="879"/>
        <end position="889"/>
    </location>
</feature>
<evidence type="ECO:0000256" key="3">
    <source>
        <dbReference type="ARBA" id="ARBA00046326"/>
    </source>
</evidence>
<dbReference type="PANTHER" id="PTHR14042:SF24">
    <property type="entry name" value="PROTEIN DOPEY-1 HOMOLOG"/>
    <property type="match status" value="1"/>
</dbReference>
<feature type="domain" description="DOP1-like C-terminal" evidence="6">
    <location>
        <begin position="1511"/>
        <end position="1818"/>
    </location>
</feature>
<accession>A0A0S4J9S8</accession>
<dbReference type="InterPro" id="IPR056457">
    <property type="entry name" value="DOP1_C"/>
</dbReference>
<feature type="domain" description="DOP1 N-terminal" evidence="5">
    <location>
        <begin position="12"/>
        <end position="328"/>
    </location>
</feature>
<evidence type="ECO:0000256" key="2">
    <source>
        <dbReference type="ARBA" id="ARBA00022927"/>
    </source>
</evidence>
<proteinExistence type="inferred from homology"/>
<comment type="similarity">
    <text evidence="3">Belongs to the DOP1 family.</text>
</comment>
<name>A0A0S4J9S8_BODSA</name>
<dbReference type="Pfam" id="PF24598">
    <property type="entry name" value="DOP1_C"/>
    <property type="match status" value="1"/>
</dbReference>
<feature type="region of interest" description="Disordered" evidence="4">
    <location>
        <begin position="1996"/>
        <end position="2054"/>
    </location>
</feature>
<dbReference type="VEuPathDB" id="TriTrypDB:BSAL_14420"/>
<dbReference type="InterPro" id="IPR007249">
    <property type="entry name" value="DOP1_N"/>
</dbReference>
<dbReference type="SUPFAM" id="SSF48371">
    <property type="entry name" value="ARM repeat"/>
    <property type="match status" value="1"/>
</dbReference>
<keyword evidence="1" id="KW-0813">Transport</keyword>
<sequence length="2054" mass="223959">MNLDDPDELKKSKKYHKFQSELQKCLEKVERTPLSDWAGLNNGLVQIQRVIDSSAYEDLPIVPERLLLCRVLGKCLDPMAAMGVHRKAVETLTKVCAKLGPNGIAASLPLLSANVLHLLPCAATQTRPDIMSLLEQHFLTLPLESLALCYPGVLASIAPSLEESDTSDVYRRACSILTSTLKTFEGRNIAQVVYHALWSTVRNAASARVGALLFLRMNLKKAEALPSVEEQMATTPYNVSRPSLLQDVSLASSDTPLVVAALCTALADKNDKSLRLALDLLVFHFPLHEEGVLTFQEVVALMTAALRVLVTNPQNATLRRVFMWIYGGNEINGMYFKTVGFRYVAQALTNMFGVAEENGNSPNGTMDMGACDTMYAFEALLALLSRPEGEEHFLDLIPEVISSVCTAVRWYYKRGAWSSSATSTQKIFRLLDCLPWSYFLQYVRNCGDEVQRLVDLGACGTDVSSQLQTMLDILDATRLHYIAIPSSVTYLPQVQALCIQLSTLVGVLAVQCEPTIATTALEVFHVAYFGVARGLLSHEVRSDESTQTDEGREASPVQVGVTADLQIVVRSFSDAYATVCDYLSGTLTTSNGAAMGADDLFSSGPVSNKGDRSMVKLFADVNETQLSLLSQDRGKQIETPDSSLTSSGLSWLTSAERVVYSCGANVAVCAATLILEAYTNDALTAAQLQTLRSGGLKRLLEFLWALFSVADSEYHVQLTKLFSKLDRRDESRQLLAEMMESVHPSNCRQFYALFRLVADQGTSDFPFRAGLLMMMRALTSNDTNTRLIASGFVEQSLPYLHRITDPLLSQLLDDVVKAETATAQVEAVTALLATIQTLLKAPLVNTTGAAVVQRLWALPLPSYSKQLVDAVDIAPGQSGEPQSTSSSETAGRAQGGRSGAKDPFRAGADNDMIVNNVFSLLLYLAVRVVRQMIGRQHSMSAFMSGSIVSPSAVGSVRIDQPQDELMLASVSLPNISQGEESPHTTLALEFVLEAIRLSTTFSDPPETVANMCTHFAIVASELLTLCVSTRLPMAQLQLVDVYQTCVLFLEVSGRCPTGGSKRPRGQSETSDDGRGGDEKMDSSISPPSSSPGLKPSSRSKRGLKHPTDPDTTGAPCNVPVLTRSTLRMVRHGLIASVLAELHPVMSCYGLFNRWRSFTTTLLPLFHELLHDAVYEIVATHTLIIRCIRERPLAPTAGYLLQRSLQSLIDLVQFLFRPATRIAEGGGVVGGNDKEGGGRKLESVTQLPMWLLQQGLGNAAHAQQDAGGVSNYDLAIKELVVCLELLIPACLDTFLAIRRSSMGSTAVRNRDVAASLQTTRLQVEAPIKVLLEALFKESELEAFERLMFLWGKRNGGSTVPVPPASSPALLAVTDNSDDTLIAELFASSAGVTPLSVVAVCDQLLQRHRRGSMKASTQTKTLGGELAFDVSVFHFLHAFFSKCRGADRLDRVLTPLIDAVIAHLGGWGAPVVSPLALPMVLRLLATIGRRYATANTPISSNSPTTISFDSLLRNERRGATVFQKVLDALSSTGAALADSTDDVIPLALRLVADVLPDYSICYINKDQVDRVAECFGVLFSRVLGPAMSTSMNSKGGNDKVLQLAPRVQTALTVITAFLGTGIDTLMPRKLKTDLIDILFSTSFFRMTRNSVGQWRTIFERLTADRTINGAILLRFNAPPTPQSMLSAIVQSQDDEASNRGRLLKRLAFYVFCVSNIDREFVNGVRDKISETFRQFGRQNKLVPVRYALLVFRVLMTRIPPQLLTQFWPVVLPELIRWLNQKPTGDDDIYLAMEALKVVDFAICVLPSDFQVFRWVFYDDSKSVELLYRGSAANLRSAHMFIPLVKSLGADAEAAAAAGRGRHYDFSYARHETYPHKSSVLTLDGHVPHRPLLAIPERCYLDLKGVDVISSLLQRASNTTGDEATASPTAAAGDAGLVGTTTIELSEEFGLVRQSDHYDVAYVDWLLEAEFMHVGVAASEQKMLAQQSAAALLLETRSMSPQPSALRPDRVKLEDSPSRLGDGGAPMSAPPSPQSKSRGPERDTTSEFVDVGVNDDD</sequence>
<dbReference type="InterPro" id="IPR016024">
    <property type="entry name" value="ARM-type_fold"/>
</dbReference>
<keyword evidence="8" id="KW-1185">Reference proteome</keyword>
<dbReference type="PANTHER" id="PTHR14042">
    <property type="entry name" value="DOPEY-RELATED"/>
    <property type="match status" value="1"/>
</dbReference>
<dbReference type="GO" id="GO:0005768">
    <property type="term" value="C:endosome"/>
    <property type="evidence" value="ECO:0007669"/>
    <property type="project" value="TreeGrafter"/>
</dbReference>
<evidence type="ECO:0000256" key="1">
    <source>
        <dbReference type="ARBA" id="ARBA00022448"/>
    </source>
</evidence>
<evidence type="ECO:0000313" key="7">
    <source>
        <dbReference type="EMBL" id="CUG88255.1"/>
    </source>
</evidence>
<feature type="compositionally biased region" description="Basic and acidic residues" evidence="4">
    <location>
        <begin position="2004"/>
        <end position="2014"/>
    </location>
</feature>
<dbReference type="EMBL" id="CYKH01001627">
    <property type="protein sequence ID" value="CUG88255.1"/>
    <property type="molecule type" value="Genomic_DNA"/>
</dbReference>
<reference evidence="8" key="1">
    <citation type="submission" date="2015-09" db="EMBL/GenBank/DDBJ databases">
        <authorList>
            <consortium name="Pathogen Informatics"/>
        </authorList>
    </citation>
    <scope>NUCLEOTIDE SEQUENCE [LARGE SCALE GENOMIC DNA]</scope>
    <source>
        <strain evidence="8">Lake Konstanz</strain>
    </source>
</reference>
<dbReference type="OrthoDB" id="297643at2759"/>
<feature type="region of interest" description="Disordered" evidence="4">
    <location>
        <begin position="1056"/>
        <end position="1117"/>
    </location>
</feature>
<evidence type="ECO:0000256" key="4">
    <source>
        <dbReference type="SAM" id="MobiDB-lite"/>
    </source>
</evidence>
<feature type="compositionally biased region" description="Low complexity" evidence="4">
    <location>
        <begin position="1082"/>
        <end position="1096"/>
    </location>
</feature>
<dbReference type="OMA" id="CEPTIAT"/>
<feature type="region of interest" description="Disordered" evidence="4">
    <location>
        <begin position="874"/>
        <end position="904"/>
    </location>
</feature>
<feature type="compositionally biased region" description="Basic and acidic residues" evidence="4">
    <location>
        <begin position="1071"/>
        <end position="1081"/>
    </location>
</feature>
<protein>
    <submittedName>
        <fullName evidence="7">Uncharacterized protein</fullName>
    </submittedName>
</protein>
<gene>
    <name evidence="7" type="ORF">BSAL_14420</name>
</gene>
<dbReference type="GO" id="GO:0015031">
    <property type="term" value="P:protein transport"/>
    <property type="evidence" value="ECO:0007669"/>
    <property type="project" value="UniProtKB-KW"/>
</dbReference>